<dbReference type="GO" id="GO:0005886">
    <property type="term" value="C:plasma membrane"/>
    <property type="evidence" value="ECO:0007669"/>
    <property type="project" value="UniProtKB-SubCell"/>
</dbReference>
<dbReference type="InterPro" id="IPR010920">
    <property type="entry name" value="LSM_dom_sf"/>
</dbReference>
<evidence type="ECO:0000256" key="6">
    <source>
        <dbReference type="ARBA" id="ARBA00023136"/>
    </source>
</evidence>
<dbReference type="EMBL" id="MQWD01000001">
    <property type="protein sequence ID" value="PAP75358.1"/>
    <property type="molecule type" value="Genomic_DNA"/>
</dbReference>
<dbReference type="PANTHER" id="PTHR30221:SF18">
    <property type="entry name" value="SLL0590 PROTEIN"/>
    <property type="match status" value="1"/>
</dbReference>
<protein>
    <recommendedName>
        <fullName evidence="14">Mechanosensitive ion channel protein MscS</fullName>
    </recommendedName>
</protein>
<dbReference type="AlphaFoldDB" id="A0A271IWP4"/>
<gene>
    <name evidence="12" type="ORF">BSZ37_02300</name>
</gene>
<feature type="transmembrane region" description="Helical" evidence="8">
    <location>
        <begin position="391"/>
        <end position="418"/>
    </location>
</feature>
<keyword evidence="13" id="KW-1185">Reference proteome</keyword>
<evidence type="ECO:0000256" key="8">
    <source>
        <dbReference type="SAM" id="Phobius"/>
    </source>
</evidence>
<evidence type="ECO:0000259" key="10">
    <source>
        <dbReference type="Pfam" id="PF00924"/>
    </source>
</evidence>
<dbReference type="SUPFAM" id="SSF50182">
    <property type="entry name" value="Sm-like ribonucleoproteins"/>
    <property type="match status" value="1"/>
</dbReference>
<dbReference type="GO" id="GO:0008381">
    <property type="term" value="F:mechanosensitive monoatomic ion channel activity"/>
    <property type="evidence" value="ECO:0007669"/>
    <property type="project" value="InterPro"/>
</dbReference>
<feature type="transmembrane region" description="Helical" evidence="8">
    <location>
        <begin position="307"/>
        <end position="331"/>
    </location>
</feature>
<dbReference type="Proteomes" id="UP000216339">
    <property type="component" value="Unassembled WGS sequence"/>
</dbReference>
<feature type="signal peptide" evidence="9">
    <location>
        <begin position="1"/>
        <end position="19"/>
    </location>
</feature>
<comment type="caution">
    <text evidence="12">The sequence shown here is derived from an EMBL/GenBank/DDBJ whole genome shotgun (WGS) entry which is preliminary data.</text>
</comment>
<keyword evidence="9" id="KW-0732">Signal</keyword>
<dbReference type="Gene3D" id="3.30.70.100">
    <property type="match status" value="1"/>
</dbReference>
<dbReference type="InterPro" id="IPR011066">
    <property type="entry name" value="MscS_channel_C_sf"/>
</dbReference>
<evidence type="ECO:0000256" key="7">
    <source>
        <dbReference type="SAM" id="MobiDB-lite"/>
    </source>
</evidence>
<dbReference type="InterPro" id="IPR006685">
    <property type="entry name" value="MscS_channel_2nd"/>
</dbReference>
<comment type="similarity">
    <text evidence="2">Belongs to the MscS (TC 1.A.23) family.</text>
</comment>
<evidence type="ECO:0000259" key="11">
    <source>
        <dbReference type="Pfam" id="PF21082"/>
    </source>
</evidence>
<organism evidence="12 13">
    <name type="scientific">Rubrivirga marina</name>
    <dbReference type="NCBI Taxonomy" id="1196024"/>
    <lineage>
        <taxon>Bacteria</taxon>
        <taxon>Pseudomonadati</taxon>
        <taxon>Rhodothermota</taxon>
        <taxon>Rhodothermia</taxon>
        <taxon>Rhodothermales</taxon>
        <taxon>Rubricoccaceae</taxon>
        <taxon>Rubrivirga</taxon>
    </lineage>
</organism>
<dbReference type="InterPro" id="IPR049278">
    <property type="entry name" value="MS_channel_C"/>
</dbReference>
<accession>A0A271IWP4</accession>
<dbReference type="SUPFAM" id="SSF82689">
    <property type="entry name" value="Mechanosensitive channel protein MscS (YggB), C-terminal domain"/>
    <property type="match status" value="1"/>
</dbReference>
<feature type="transmembrane region" description="Helical" evidence="8">
    <location>
        <begin position="198"/>
        <end position="219"/>
    </location>
</feature>
<reference evidence="12 13" key="1">
    <citation type="submission" date="2016-11" db="EMBL/GenBank/DDBJ databases">
        <title>Study of marine rhodopsin-containing bacteria.</title>
        <authorList>
            <person name="Yoshizawa S."/>
            <person name="Kumagai Y."/>
            <person name="Kogure K."/>
        </authorList>
    </citation>
    <scope>NUCLEOTIDE SEQUENCE [LARGE SCALE GENOMIC DNA]</scope>
    <source>
        <strain evidence="12 13">SAORIC-28</strain>
    </source>
</reference>
<dbReference type="PANTHER" id="PTHR30221">
    <property type="entry name" value="SMALL-CONDUCTANCE MECHANOSENSITIVE CHANNEL"/>
    <property type="match status" value="1"/>
</dbReference>
<feature type="domain" description="Mechanosensitive ion channel MscS" evidence="10">
    <location>
        <begin position="405"/>
        <end position="470"/>
    </location>
</feature>
<keyword evidence="5 8" id="KW-1133">Transmembrane helix</keyword>
<keyword evidence="6 8" id="KW-0472">Membrane</keyword>
<evidence type="ECO:0000256" key="2">
    <source>
        <dbReference type="ARBA" id="ARBA00008017"/>
    </source>
</evidence>
<dbReference type="Gene3D" id="1.10.287.1260">
    <property type="match status" value="1"/>
</dbReference>
<dbReference type="Pfam" id="PF21082">
    <property type="entry name" value="MS_channel_3rd"/>
    <property type="match status" value="1"/>
</dbReference>
<evidence type="ECO:0000256" key="4">
    <source>
        <dbReference type="ARBA" id="ARBA00022692"/>
    </source>
</evidence>
<sequence>MPLVLRLVLIALLAAPVAASQPADTSADTSAVAADSLATDSALVADSAVVDTVGGAAVETLSDSAAAELDSAAVAALSDTTASVADALGDGVDVTLLGRTLFQIYGGLGDFGPQERAARLSARLGDLAQSREIDPEALRIVDGNTLTTLQVGDVIVMTVTDDDAQALGLRRPIAATQYRERIVEAVARYREQATFRGVLWGLAYSLIALAVLVVALRLLSRLFAWLDQRTAAMRRQYLRGLKIGTLEVVGRDQVSRFGRVLVGLFRLSLSLVLVYTFLTFAFSQFAWTQQWGEGLLDAALTPLRQLGAVLVSSIDNVIAILVIVVVIRWTVQISDYLFARVASGEAELTGFHAELADPTRKIVKFILIVMGIMLIYPYTPIASNRGFQGLTVFFGLLISLGSSTAISNMVAGIVLTYTRAFRIGDRVRIGEAFGDVVEKSFLVTRIRTTKNEDISVPNANVLSNHIVNYSAMARDGSGVILHTEVTIGYDVPWPTVHQLLTQAARDTPGIEAEPPPFVLQTGLGDFSVAYQLNAYTKEVTRMARLYSDMHQHIQDRFAEAEIEILSPTYGAYREGPSTVPDVDALHDVAGRLAATAPVSDTDGADAAPDPDPPPEVPGVELPRFLTGGTDGGKAE</sequence>
<keyword evidence="4 8" id="KW-0812">Transmembrane</keyword>
<name>A0A271IWP4_9BACT</name>
<feature type="transmembrane region" description="Helical" evidence="8">
    <location>
        <begin position="264"/>
        <end position="287"/>
    </location>
</feature>
<dbReference type="RefSeq" id="WP_095508991.1">
    <property type="nucleotide sequence ID" value="NZ_MQWD01000001.1"/>
</dbReference>
<dbReference type="InterPro" id="IPR023408">
    <property type="entry name" value="MscS_beta-dom_sf"/>
</dbReference>
<proteinExistence type="inferred from homology"/>
<evidence type="ECO:0000256" key="5">
    <source>
        <dbReference type="ARBA" id="ARBA00022989"/>
    </source>
</evidence>
<dbReference type="Pfam" id="PF00924">
    <property type="entry name" value="MS_channel_2nd"/>
    <property type="match status" value="1"/>
</dbReference>
<evidence type="ECO:0000313" key="12">
    <source>
        <dbReference type="EMBL" id="PAP75358.1"/>
    </source>
</evidence>
<feature type="chain" id="PRO_5012312178" description="Mechanosensitive ion channel protein MscS" evidence="9">
    <location>
        <begin position="20"/>
        <end position="635"/>
    </location>
</feature>
<dbReference type="Gene3D" id="2.30.30.60">
    <property type="match status" value="1"/>
</dbReference>
<evidence type="ECO:0000256" key="9">
    <source>
        <dbReference type="SAM" id="SignalP"/>
    </source>
</evidence>
<feature type="domain" description="Mechanosensitive ion channel MscS C-terminal" evidence="11">
    <location>
        <begin position="483"/>
        <end position="564"/>
    </location>
</feature>
<evidence type="ECO:0008006" key="14">
    <source>
        <dbReference type="Google" id="ProtNLM"/>
    </source>
</evidence>
<keyword evidence="3" id="KW-1003">Cell membrane</keyword>
<evidence type="ECO:0000313" key="13">
    <source>
        <dbReference type="Proteomes" id="UP000216339"/>
    </source>
</evidence>
<dbReference type="OrthoDB" id="9809206at2"/>
<comment type="subcellular location">
    <subcellularLocation>
        <location evidence="1">Cell membrane</location>
        <topology evidence="1">Multi-pass membrane protein</topology>
    </subcellularLocation>
</comment>
<dbReference type="InterPro" id="IPR045275">
    <property type="entry name" value="MscS_archaea/bacteria_type"/>
</dbReference>
<evidence type="ECO:0000256" key="1">
    <source>
        <dbReference type="ARBA" id="ARBA00004651"/>
    </source>
</evidence>
<evidence type="ECO:0000256" key="3">
    <source>
        <dbReference type="ARBA" id="ARBA00022475"/>
    </source>
</evidence>
<feature type="transmembrane region" description="Helical" evidence="8">
    <location>
        <begin position="362"/>
        <end position="379"/>
    </location>
</feature>
<feature type="region of interest" description="Disordered" evidence="7">
    <location>
        <begin position="595"/>
        <end position="635"/>
    </location>
</feature>